<dbReference type="PROSITE" id="PS51892">
    <property type="entry name" value="SUBTILASE"/>
    <property type="match status" value="1"/>
</dbReference>
<dbReference type="RefSeq" id="XP_016508181.1">
    <property type="nucleotide sequence ID" value="XM_016652695.1"/>
</dbReference>
<dbReference type="PaxDb" id="4097-A0A1S4D490"/>
<keyword evidence="6" id="KW-0645">Protease</keyword>
<reference evidence="6" key="1">
    <citation type="submission" date="2025-08" db="UniProtKB">
        <authorList>
            <consortium name="RefSeq"/>
        </authorList>
    </citation>
    <scope>IDENTIFICATION</scope>
</reference>
<comment type="similarity">
    <text evidence="1 3">Belongs to the peptidase S8 family.</text>
</comment>
<evidence type="ECO:0000313" key="6">
    <source>
        <dbReference type="RefSeq" id="XP_016508181.1"/>
    </source>
</evidence>
<feature type="domain" description="Subtilisin-like protease fibronectin type-III" evidence="5">
    <location>
        <begin position="118"/>
        <end position="214"/>
    </location>
</feature>
<evidence type="ECO:0000256" key="3">
    <source>
        <dbReference type="PROSITE-ProRule" id="PRU01240"/>
    </source>
</evidence>
<dbReference type="Gene3D" id="3.40.50.200">
    <property type="entry name" value="Peptidase S8/S53 domain"/>
    <property type="match status" value="1"/>
</dbReference>
<dbReference type="Gene3D" id="2.60.40.2310">
    <property type="match status" value="1"/>
</dbReference>
<evidence type="ECO:0000259" key="4">
    <source>
        <dbReference type="Pfam" id="PF00082"/>
    </source>
</evidence>
<accession>A0A1S4D490</accession>
<evidence type="ECO:0000256" key="2">
    <source>
        <dbReference type="ARBA" id="ARBA00022729"/>
    </source>
</evidence>
<proteinExistence type="inferred from homology"/>
<dbReference type="GO" id="GO:0006508">
    <property type="term" value="P:proteolysis"/>
    <property type="evidence" value="ECO:0007669"/>
    <property type="project" value="UniProtKB-KW"/>
</dbReference>
<sequence length="217" mass="23167">MSCPHVSGIAATVKAVNPAWSPSAVKSAIMTTAIQINNLKAPITTVSGSKATPYDIGAGEASTSGPLKPGLVYETDVADYLQFLCSAGFNISQIKLISSTVPKDFSCPKNPTSELVSNMNYPSIAISSLKENEPKKVTRTVTNTGEEASVYTAIIEAPKGLEVQVIPSKLEFNYKSKKLSYEVSFKASSPSKEDLFGSITWTNGKYKVRSPFVVSSN</sequence>
<keyword evidence="6" id="KW-0378">Hydrolase</keyword>
<dbReference type="AlphaFoldDB" id="A0A1S4D490"/>
<keyword evidence="2" id="KW-0732">Signal</keyword>
<comment type="caution">
    <text evidence="3">Lacks conserved residue(s) required for the propagation of feature annotation.</text>
</comment>
<organism evidence="6">
    <name type="scientific">Nicotiana tabacum</name>
    <name type="common">Common tobacco</name>
    <dbReference type="NCBI Taxonomy" id="4097"/>
    <lineage>
        <taxon>Eukaryota</taxon>
        <taxon>Viridiplantae</taxon>
        <taxon>Streptophyta</taxon>
        <taxon>Embryophyta</taxon>
        <taxon>Tracheophyta</taxon>
        <taxon>Spermatophyta</taxon>
        <taxon>Magnoliopsida</taxon>
        <taxon>eudicotyledons</taxon>
        <taxon>Gunneridae</taxon>
        <taxon>Pentapetalae</taxon>
        <taxon>asterids</taxon>
        <taxon>lamiids</taxon>
        <taxon>Solanales</taxon>
        <taxon>Solanaceae</taxon>
        <taxon>Nicotianoideae</taxon>
        <taxon>Nicotianeae</taxon>
        <taxon>Nicotiana</taxon>
    </lineage>
</organism>
<dbReference type="InterPro" id="IPR000209">
    <property type="entry name" value="Peptidase_S8/S53_dom"/>
</dbReference>
<dbReference type="Pfam" id="PF00082">
    <property type="entry name" value="Peptidase_S8"/>
    <property type="match status" value="1"/>
</dbReference>
<dbReference type="GO" id="GO:0004252">
    <property type="term" value="F:serine-type endopeptidase activity"/>
    <property type="evidence" value="ECO:0007669"/>
    <property type="project" value="InterPro"/>
</dbReference>
<dbReference type="OMA" id="MIHKVQG"/>
<dbReference type="STRING" id="4097.A0A1S4D490"/>
<dbReference type="InterPro" id="IPR041469">
    <property type="entry name" value="Subtilisin-like_FN3"/>
</dbReference>
<evidence type="ECO:0000256" key="1">
    <source>
        <dbReference type="ARBA" id="ARBA00011073"/>
    </source>
</evidence>
<evidence type="ECO:0000259" key="5">
    <source>
        <dbReference type="Pfam" id="PF17766"/>
    </source>
</evidence>
<protein>
    <submittedName>
        <fullName evidence="6">CO(2)-response secreted protease</fullName>
    </submittedName>
</protein>
<dbReference type="Pfam" id="PF17766">
    <property type="entry name" value="fn3_6"/>
    <property type="match status" value="1"/>
</dbReference>
<gene>
    <name evidence="6" type="primary">LOC107825780</name>
</gene>
<dbReference type="InterPro" id="IPR036852">
    <property type="entry name" value="Peptidase_S8/S53_dom_sf"/>
</dbReference>
<dbReference type="InterPro" id="IPR045051">
    <property type="entry name" value="SBT"/>
</dbReference>
<dbReference type="SUPFAM" id="SSF52743">
    <property type="entry name" value="Subtilisin-like"/>
    <property type="match status" value="1"/>
</dbReference>
<feature type="domain" description="Peptidase S8/S53" evidence="4">
    <location>
        <begin position="1"/>
        <end position="44"/>
    </location>
</feature>
<dbReference type="SMR" id="A0A1S4D490"/>
<dbReference type="KEGG" id="nta:107825780"/>
<dbReference type="OrthoDB" id="10256524at2759"/>
<name>A0A1S4D490_TOBAC</name>
<dbReference type="PANTHER" id="PTHR10795">
    <property type="entry name" value="PROPROTEIN CONVERTASE SUBTILISIN/KEXIN"/>
    <property type="match status" value="1"/>
</dbReference>